<feature type="domain" description="Nucleoporin Nup159/Nup146 N-terminal" evidence="6">
    <location>
        <begin position="48"/>
        <end position="429"/>
    </location>
</feature>
<organism evidence="7 8">
    <name type="scientific">Steinernema hermaphroditum</name>
    <dbReference type="NCBI Taxonomy" id="289476"/>
    <lineage>
        <taxon>Eukaryota</taxon>
        <taxon>Metazoa</taxon>
        <taxon>Ecdysozoa</taxon>
        <taxon>Nematoda</taxon>
        <taxon>Chromadorea</taxon>
        <taxon>Rhabditida</taxon>
        <taxon>Tylenchina</taxon>
        <taxon>Panagrolaimomorpha</taxon>
        <taxon>Strongyloidoidea</taxon>
        <taxon>Steinernematidae</taxon>
        <taxon>Steinernema</taxon>
    </lineage>
</organism>
<evidence type="ECO:0000256" key="3">
    <source>
        <dbReference type="ARBA" id="ARBA00023242"/>
    </source>
</evidence>
<dbReference type="EMBL" id="JAUCMV010000005">
    <property type="protein sequence ID" value="KAK0393802.1"/>
    <property type="molecule type" value="Genomic_DNA"/>
</dbReference>
<keyword evidence="8" id="KW-1185">Reference proteome</keyword>
<feature type="coiled-coil region" evidence="4">
    <location>
        <begin position="499"/>
        <end position="589"/>
    </location>
</feature>
<dbReference type="PANTHER" id="PTHR23193">
    <property type="entry name" value="NUCLEAR PORE COMPLEX PROTEIN NUP"/>
    <property type="match status" value="1"/>
</dbReference>
<dbReference type="GO" id="GO:0017056">
    <property type="term" value="F:structural constituent of nuclear pore"/>
    <property type="evidence" value="ECO:0007669"/>
    <property type="project" value="TreeGrafter"/>
</dbReference>
<evidence type="ECO:0000259" key="6">
    <source>
        <dbReference type="Pfam" id="PF16755"/>
    </source>
</evidence>
<sequence length="1441" mass="151885">MGKSPLFQKLFVEFSIMEAIEVTDFGFWALRKVRVFPSGTFDSPSSSSARWVACSSTFGITVCAAPKGKLVAYKTSDLHTLIPSSTNFAHEVTDVPSKTVAFHDSQAEIAFLDSDCDGRFFSVATNSSQGPFVHIFDFRLFSFECSVQPFPIRSIRLSEDTSSRITCVEWNPAVGGMFSAASSDNTLCTYQIDTSQPGNFTLVGKVRLNDCVTCISWSPKGKQLVTGHAAGKMSQYKPELALVRHVDAPTNISSFGNAMVKCVGLCWISTTEWLIAYSPLNDTKKVNFSLLTVKKEQPPNWVHMDDITFGDTKSAIPLAIRMFPIHNWQMASLVPLITDADVSVLQVLCSSSCSGEVVVVGKMPNTTSWKCWSLEQRFDVPTAVNQSPTCGIGLAMDISSVQNIIPLVGGTSAIPPSPLIMNLLTDGVLISCWATPQNPGLKSFNAAVKSLEAGGSLFNGVAPAGYKPRSATVTPAAETKNVHPTLTSTPSIATVTEEKSAVEKAAEKAAADRAALEKAALEKAAAEKAALEKAAAEKAEADRIAAEKAAKAAEKAAAEKAEAERQAALEAERRRVEKEMQDLQELLSKNLSFIEATGRNLEECRAVSDKAREAHDNYDRDRVMLAFDNLDDMEDYQLSLQRAISALIKTLRDAHAQLESGRVSLRKLQQVKDILSTHDSLNFDEAQRMNKTSQAMIELERSFIEVKKSLGNLDKNCNGDGSSLFAEMCDLSLNASKPQLDEEDEERMKMICQCIAGYQRQTKLLENKLRNVECALSAKNNPSKLDETWDNQPTSFFGKKEKMNDSNSKSTERQELHIGKMERRIYGTDMADIAVQRANIRKFIAKLEDETIRVHQPKFLTARAVEKENQNHTVVEEKDNDVSSNNLEKKLKAVSTPKPKGVTVGTQSPNFGGISMLDSPLRDTVNSRRFSTMVFAPKGISTPLAVPVLKESLEPQIVSTPVITSQPQIITPQQPNPAVNEASKPSFGTPAISATLKPATSTPIFSAAQPAGSPGVKTPVSVVNPPSTSSFFTPVSSSIPVAATPSPIVAAVPNTIVPTPSPVVPASAPTTVPSTNEGALFKAVATSNESKEVVKPVVVDSHPKPLPVSATTAAVATTSSTAAPSIFGTPPAAPTVVTSVTSTATATPSSFSFKPAQTSAGTTASSFSFKPQQPASEVKPVFGGFGTQKSSSPFGGSSAAGAPSATSASTVAFSFSKPVESKPSVFGKPAESAPVNVVSSADEGMMEDDSPADSASGAKSGSLFSSSGFLSGMGSAAPKGEVKNVFGGAINKPATGTNASSWLFAKSGSSPQHSQQTAQPSSFSFKPSNAGTSSTFGKAAFGGGASPFSGGSSFGTASFGGKPAFGASATPATGAGFASFASAASGGGFAKFAQQGSNGFGAAPTGSTFGGSSMASAPSSTFGGGNTSSFSNQGSSFTSWR</sequence>
<dbReference type="InterPro" id="IPR001680">
    <property type="entry name" value="WD40_rpt"/>
</dbReference>
<feature type="region of interest" description="Disordered" evidence="5">
    <location>
        <begin position="1302"/>
        <end position="1329"/>
    </location>
</feature>
<dbReference type="PANTHER" id="PTHR23193:SF46">
    <property type="entry name" value="NUCLEAR PORE COMPLEX PROTEIN NUP214"/>
    <property type="match status" value="1"/>
</dbReference>
<dbReference type="GO" id="GO:0006405">
    <property type="term" value="P:RNA export from nucleus"/>
    <property type="evidence" value="ECO:0007669"/>
    <property type="project" value="TreeGrafter"/>
</dbReference>
<dbReference type="SUPFAM" id="SSF117289">
    <property type="entry name" value="Nucleoporin domain"/>
    <property type="match status" value="1"/>
</dbReference>
<feature type="compositionally biased region" description="Low complexity" evidence="5">
    <location>
        <begin position="1427"/>
        <end position="1441"/>
    </location>
</feature>
<evidence type="ECO:0000256" key="1">
    <source>
        <dbReference type="ARBA" id="ARBA00004123"/>
    </source>
</evidence>
<dbReference type="Gene3D" id="2.130.10.10">
    <property type="entry name" value="YVTN repeat-like/Quinoprotein amine dehydrogenase"/>
    <property type="match status" value="1"/>
</dbReference>
<evidence type="ECO:0000313" key="8">
    <source>
        <dbReference type="Proteomes" id="UP001175271"/>
    </source>
</evidence>
<name>A0AA39GUH9_9BILA</name>
<dbReference type="Proteomes" id="UP001175271">
    <property type="component" value="Unassembled WGS sequence"/>
</dbReference>
<gene>
    <name evidence="7" type="ORF">QR680_000412</name>
</gene>
<dbReference type="GO" id="GO:0005643">
    <property type="term" value="C:nuclear pore"/>
    <property type="evidence" value="ECO:0007669"/>
    <property type="project" value="TreeGrafter"/>
</dbReference>
<reference evidence="7" key="1">
    <citation type="submission" date="2023-06" db="EMBL/GenBank/DDBJ databases">
        <title>Genomic analysis of the entomopathogenic nematode Steinernema hermaphroditum.</title>
        <authorList>
            <person name="Schwarz E.M."/>
            <person name="Heppert J.K."/>
            <person name="Baniya A."/>
            <person name="Schwartz H.T."/>
            <person name="Tan C.-H."/>
            <person name="Antoshechkin I."/>
            <person name="Sternberg P.W."/>
            <person name="Goodrich-Blair H."/>
            <person name="Dillman A.R."/>
        </authorList>
    </citation>
    <scope>NUCLEOTIDE SEQUENCE</scope>
    <source>
        <strain evidence="7">PS9179</strain>
        <tissue evidence="7">Whole animal</tissue>
    </source>
</reference>
<feature type="region of interest" description="Disordered" evidence="5">
    <location>
        <begin position="1400"/>
        <end position="1441"/>
    </location>
</feature>
<dbReference type="GO" id="GO:0008139">
    <property type="term" value="F:nuclear localization sequence binding"/>
    <property type="evidence" value="ECO:0007669"/>
    <property type="project" value="TreeGrafter"/>
</dbReference>
<comment type="subcellular location">
    <subcellularLocation>
        <location evidence="1">Nucleus</location>
    </subcellularLocation>
</comment>
<protein>
    <recommendedName>
        <fullName evidence="6">Nucleoporin Nup159/Nup146 N-terminal domain-containing protein</fullName>
    </recommendedName>
</protein>
<dbReference type="GO" id="GO:0006606">
    <property type="term" value="P:protein import into nucleus"/>
    <property type="evidence" value="ECO:0007669"/>
    <property type="project" value="TreeGrafter"/>
</dbReference>
<evidence type="ECO:0000313" key="7">
    <source>
        <dbReference type="EMBL" id="KAK0393802.1"/>
    </source>
</evidence>
<dbReference type="InterPro" id="IPR026054">
    <property type="entry name" value="Nucleoporin"/>
</dbReference>
<accession>A0AA39GUH9</accession>
<keyword evidence="2" id="KW-0813">Transport</keyword>
<evidence type="ECO:0000256" key="2">
    <source>
        <dbReference type="ARBA" id="ARBA00022448"/>
    </source>
</evidence>
<feature type="compositionally biased region" description="Polar residues" evidence="5">
    <location>
        <begin position="1405"/>
        <end position="1418"/>
    </location>
</feature>
<keyword evidence="3" id="KW-0539">Nucleus</keyword>
<feature type="compositionally biased region" description="Basic and acidic residues" evidence="5">
    <location>
        <begin position="798"/>
        <end position="814"/>
    </location>
</feature>
<dbReference type="SMART" id="SM00320">
    <property type="entry name" value="WD40"/>
    <property type="match status" value="2"/>
</dbReference>
<proteinExistence type="predicted"/>
<keyword evidence="4" id="KW-0175">Coiled coil</keyword>
<evidence type="ECO:0000256" key="4">
    <source>
        <dbReference type="SAM" id="Coils"/>
    </source>
</evidence>
<feature type="region of interest" description="Disordered" evidence="5">
    <location>
        <begin position="785"/>
        <end position="814"/>
    </location>
</feature>
<dbReference type="Pfam" id="PF16755">
    <property type="entry name" value="Beta-prop_NUP159_NUP214"/>
    <property type="match status" value="1"/>
</dbReference>
<evidence type="ECO:0000256" key="5">
    <source>
        <dbReference type="SAM" id="MobiDB-lite"/>
    </source>
</evidence>
<comment type="caution">
    <text evidence="7">The sequence shown here is derived from an EMBL/GenBank/DDBJ whole genome shotgun (WGS) entry which is preliminary data.</text>
</comment>
<feature type="region of interest" description="Disordered" evidence="5">
    <location>
        <begin position="1162"/>
        <end position="1184"/>
    </location>
</feature>
<dbReference type="InterPro" id="IPR015943">
    <property type="entry name" value="WD40/YVTN_repeat-like_dom_sf"/>
</dbReference>
<dbReference type="InterPro" id="IPR039462">
    <property type="entry name" value="Nup159/Nup146_N"/>
</dbReference>